<gene>
    <name evidence="1" type="ORF">QWZ14_29225</name>
</gene>
<accession>A0ABT8AFC0</accession>
<proteinExistence type="predicted"/>
<dbReference type="RefSeq" id="WP_290320589.1">
    <property type="nucleotide sequence ID" value="NZ_JAUFPN010000264.1"/>
</dbReference>
<name>A0ABT8AFC0_9PROT</name>
<comment type="caution">
    <text evidence="1">The sequence shown here is derived from an EMBL/GenBank/DDBJ whole genome shotgun (WGS) entry which is preliminary data.</text>
</comment>
<keyword evidence="2" id="KW-1185">Reference proteome</keyword>
<reference evidence="2" key="1">
    <citation type="journal article" date="2019" name="Int. J. Syst. Evol. Microbiol.">
        <title>The Global Catalogue of Microorganisms (GCM) 10K type strain sequencing project: providing services to taxonomists for standard genome sequencing and annotation.</title>
        <authorList>
            <consortium name="The Broad Institute Genomics Platform"/>
            <consortium name="The Broad Institute Genome Sequencing Center for Infectious Disease"/>
            <person name="Wu L."/>
            <person name="Ma J."/>
        </authorList>
    </citation>
    <scope>NUCLEOTIDE SEQUENCE [LARGE SCALE GENOMIC DNA]</scope>
    <source>
        <strain evidence="2">CECT 7131</strain>
    </source>
</reference>
<organism evidence="1 2">
    <name type="scientific">Paeniroseomonas aquatica</name>
    <dbReference type="NCBI Taxonomy" id="373043"/>
    <lineage>
        <taxon>Bacteria</taxon>
        <taxon>Pseudomonadati</taxon>
        <taxon>Pseudomonadota</taxon>
        <taxon>Alphaproteobacteria</taxon>
        <taxon>Acetobacterales</taxon>
        <taxon>Acetobacteraceae</taxon>
        <taxon>Paeniroseomonas</taxon>
    </lineage>
</organism>
<evidence type="ECO:0000313" key="2">
    <source>
        <dbReference type="Proteomes" id="UP001529369"/>
    </source>
</evidence>
<sequence length="193" mass="22099">MSILNKNEKLGSTLIELCGYHADKFARRQSLHPKRLVLLNKIYRILDKESPVIIMLGQCAQSNAIFNNLNLRTLGIQTILHQAKLVLEIPDERDVYKLGSDRQTIRRMIRKATALKIRCRSVSEPDERQKILQMAIAYEQSHPDERYRKKHPVVPDPNGMDLWLAAFADDLRPIAVSVTPSAGNVATLRFFVR</sequence>
<evidence type="ECO:0000313" key="1">
    <source>
        <dbReference type="EMBL" id="MDN3568479.1"/>
    </source>
</evidence>
<protein>
    <submittedName>
        <fullName evidence="1">Uncharacterized protein</fullName>
    </submittedName>
</protein>
<dbReference type="Proteomes" id="UP001529369">
    <property type="component" value="Unassembled WGS sequence"/>
</dbReference>
<dbReference type="EMBL" id="JAUFPN010000264">
    <property type="protein sequence ID" value="MDN3568479.1"/>
    <property type="molecule type" value="Genomic_DNA"/>
</dbReference>